<dbReference type="AlphaFoldDB" id="R7RYZ0"/>
<name>R7RYZ0_PUNST</name>
<organism evidence="2 3">
    <name type="scientific">Punctularia strigosozonata (strain HHB-11173)</name>
    <name type="common">White-rot fungus</name>
    <dbReference type="NCBI Taxonomy" id="741275"/>
    <lineage>
        <taxon>Eukaryota</taxon>
        <taxon>Fungi</taxon>
        <taxon>Dikarya</taxon>
        <taxon>Basidiomycota</taxon>
        <taxon>Agaricomycotina</taxon>
        <taxon>Agaricomycetes</taxon>
        <taxon>Corticiales</taxon>
        <taxon>Punctulariaceae</taxon>
        <taxon>Punctularia</taxon>
    </lineage>
</organism>
<feature type="region of interest" description="Disordered" evidence="1">
    <location>
        <begin position="1"/>
        <end position="30"/>
    </location>
</feature>
<reference evidence="3" key="1">
    <citation type="journal article" date="2012" name="Science">
        <title>The Paleozoic origin of enzymatic lignin decomposition reconstructed from 31 fungal genomes.</title>
        <authorList>
            <person name="Floudas D."/>
            <person name="Binder M."/>
            <person name="Riley R."/>
            <person name="Barry K."/>
            <person name="Blanchette R.A."/>
            <person name="Henrissat B."/>
            <person name="Martinez A.T."/>
            <person name="Otillar R."/>
            <person name="Spatafora J.W."/>
            <person name="Yadav J.S."/>
            <person name="Aerts A."/>
            <person name="Benoit I."/>
            <person name="Boyd A."/>
            <person name="Carlson A."/>
            <person name="Copeland A."/>
            <person name="Coutinho P.M."/>
            <person name="de Vries R.P."/>
            <person name="Ferreira P."/>
            <person name="Findley K."/>
            <person name="Foster B."/>
            <person name="Gaskell J."/>
            <person name="Glotzer D."/>
            <person name="Gorecki P."/>
            <person name="Heitman J."/>
            <person name="Hesse C."/>
            <person name="Hori C."/>
            <person name="Igarashi K."/>
            <person name="Jurgens J.A."/>
            <person name="Kallen N."/>
            <person name="Kersten P."/>
            <person name="Kohler A."/>
            <person name="Kuees U."/>
            <person name="Kumar T.K.A."/>
            <person name="Kuo A."/>
            <person name="LaButti K."/>
            <person name="Larrondo L.F."/>
            <person name="Lindquist E."/>
            <person name="Ling A."/>
            <person name="Lombard V."/>
            <person name="Lucas S."/>
            <person name="Lundell T."/>
            <person name="Martin R."/>
            <person name="McLaughlin D.J."/>
            <person name="Morgenstern I."/>
            <person name="Morin E."/>
            <person name="Murat C."/>
            <person name="Nagy L.G."/>
            <person name="Nolan M."/>
            <person name="Ohm R.A."/>
            <person name="Patyshakuliyeva A."/>
            <person name="Rokas A."/>
            <person name="Ruiz-Duenas F.J."/>
            <person name="Sabat G."/>
            <person name="Salamov A."/>
            <person name="Samejima M."/>
            <person name="Schmutz J."/>
            <person name="Slot J.C."/>
            <person name="St John F."/>
            <person name="Stenlid J."/>
            <person name="Sun H."/>
            <person name="Sun S."/>
            <person name="Syed K."/>
            <person name="Tsang A."/>
            <person name="Wiebenga A."/>
            <person name="Young D."/>
            <person name="Pisabarro A."/>
            <person name="Eastwood D.C."/>
            <person name="Martin F."/>
            <person name="Cullen D."/>
            <person name="Grigoriev I.V."/>
            <person name="Hibbett D.S."/>
        </authorList>
    </citation>
    <scope>NUCLEOTIDE SEQUENCE [LARGE SCALE GENOMIC DNA]</scope>
    <source>
        <strain evidence="3">HHB-11173 SS5</strain>
    </source>
</reference>
<dbReference type="RefSeq" id="XP_007389427.1">
    <property type="nucleotide sequence ID" value="XM_007389365.1"/>
</dbReference>
<protein>
    <submittedName>
        <fullName evidence="2">Uncharacterized protein</fullName>
    </submittedName>
</protein>
<keyword evidence="3" id="KW-1185">Reference proteome</keyword>
<evidence type="ECO:0000313" key="2">
    <source>
        <dbReference type="EMBL" id="EIN03345.1"/>
    </source>
</evidence>
<evidence type="ECO:0000313" key="3">
    <source>
        <dbReference type="Proteomes" id="UP000054196"/>
    </source>
</evidence>
<dbReference type="EMBL" id="JH687622">
    <property type="protein sequence ID" value="EIN03345.1"/>
    <property type="molecule type" value="Genomic_DNA"/>
</dbReference>
<accession>R7RYZ0</accession>
<dbReference type="GeneID" id="18880384"/>
<dbReference type="InterPro" id="IPR046521">
    <property type="entry name" value="DUF6698"/>
</dbReference>
<evidence type="ECO:0000256" key="1">
    <source>
        <dbReference type="SAM" id="MobiDB-lite"/>
    </source>
</evidence>
<feature type="compositionally biased region" description="Low complexity" evidence="1">
    <location>
        <begin position="8"/>
        <end position="22"/>
    </location>
</feature>
<dbReference type="OrthoDB" id="3220614at2759"/>
<sequence length="380" mass="43177">MPADRLHSSLPRSSSPMSSVSLGNHRRDPLPQVQLTANGRLKPEKNTDPWIDRGRHYARFITMFERPAIVLHHAQRRLLDYDEDTVYTAEEDRWYTFFEAICDAQPGFRDLIMEAELQEFEKIEKSMQKGQNNARNQDTNTLKSRIVLWLNKTITESNLNLPPLDGDNKISRGYIHELTGKLIRPALLDWSDTFIKQALRNGTATIQETVIADDGTSTTRPVPINGSHFPMFLWKGSYNPDAPWIGFCQGSLLVKAYRCIFISPSAANSKKGDQARTSIAYIATQVKFALSSEPTFNKYEKACDSHRFFNALLDWFEDPDFKMFSKDLLQWWNRQIFPATANLHSKSTTNDTVHRMKAALAATNTAVPTSAVGEDDDGEI</sequence>
<dbReference type="KEGG" id="psq:PUNSTDRAFT_139639"/>
<proteinExistence type="predicted"/>
<dbReference type="eggNOG" id="ENOG502SQYC">
    <property type="taxonomic scope" value="Eukaryota"/>
</dbReference>
<gene>
    <name evidence="2" type="ORF">PUNSTDRAFT_139639</name>
</gene>
<dbReference type="Proteomes" id="UP000054196">
    <property type="component" value="Unassembled WGS sequence"/>
</dbReference>
<dbReference type="HOGENOM" id="CLU_035918_3_1_1"/>
<dbReference type="OMA" id="WDESHNG"/>
<dbReference type="Pfam" id="PF20414">
    <property type="entry name" value="DUF6698"/>
    <property type="match status" value="1"/>
</dbReference>